<evidence type="ECO:0000256" key="2">
    <source>
        <dbReference type="ARBA" id="ARBA00038160"/>
    </source>
</evidence>
<organism evidence="5 6">
    <name type="scientific">Pichia kudriavzevii</name>
    <name type="common">Yeast</name>
    <name type="synonym">Issatchenkia orientalis</name>
    <dbReference type="NCBI Taxonomy" id="4909"/>
    <lineage>
        <taxon>Eukaryota</taxon>
        <taxon>Fungi</taxon>
        <taxon>Dikarya</taxon>
        <taxon>Ascomycota</taxon>
        <taxon>Saccharomycotina</taxon>
        <taxon>Pichiomycetes</taxon>
        <taxon>Pichiales</taxon>
        <taxon>Pichiaceae</taxon>
        <taxon>Pichia</taxon>
    </lineage>
</organism>
<evidence type="ECO:0000313" key="4">
    <source>
        <dbReference type="EMBL" id="AWU75225.1"/>
    </source>
</evidence>
<gene>
    <name evidence="4" type="ORF">C5L36_0B04760</name>
    <name evidence="5" type="ORF">CAS74_003569</name>
</gene>
<dbReference type="Proteomes" id="UP000249293">
    <property type="component" value="Chromosome 2"/>
</dbReference>
<dbReference type="STRING" id="4909.A0A1Z8JLI8"/>
<reference evidence="4 7" key="2">
    <citation type="submission" date="2018-06" db="EMBL/GenBank/DDBJ databases">
        <title>Population genomics shows no distinction between pathogenic Candida krusei and environmental Pichia kudriavzevii: One species, four names.</title>
        <authorList>
            <person name="Douglass A.P."/>
            <person name="Offei B."/>
            <person name="Braun-Galleani S."/>
            <person name="Coughlan A.Y."/>
            <person name="Martos A."/>
            <person name="Ortiz-Merino R.A."/>
            <person name="Byrne K.P."/>
            <person name="Wolfe K.H."/>
        </authorList>
    </citation>
    <scope>NUCLEOTIDE SEQUENCE [LARGE SCALE GENOMIC DNA]</scope>
    <source>
        <strain evidence="4 7">CBS573</strain>
    </source>
</reference>
<keyword evidence="1" id="KW-0819">tRNA processing</keyword>
<dbReference type="CDD" id="cd01285">
    <property type="entry name" value="nucleoside_deaminase"/>
    <property type="match status" value="1"/>
</dbReference>
<evidence type="ECO:0000256" key="1">
    <source>
        <dbReference type="ARBA" id="ARBA00022694"/>
    </source>
</evidence>
<dbReference type="OrthoDB" id="3180714at2759"/>
<dbReference type="KEGG" id="pkz:C5L36_0B04760"/>
<protein>
    <recommendedName>
        <fullName evidence="3">CMP/dCMP-type deaminase domain-containing protein</fullName>
    </recommendedName>
</protein>
<comment type="similarity">
    <text evidence="2">Belongs to the cytidine and deoxycytidylate deaminase family. ADAT3 subfamily.</text>
</comment>
<keyword evidence="7" id="KW-1185">Reference proteome</keyword>
<dbReference type="AlphaFoldDB" id="A0A1Z8JLI8"/>
<sequence>MTFDIDYEKEIFYGKLQRMALRRDANEISLDEYWCCNFDPKLSPIILRLIKSELQYTSEPLKHLKRMYKVERNGKTLLRALLCPVIRTGDESNDTNFAEVFALVKLVLPSNSFKIEKVEVPMNKPTSKELNEKVSKLYWPVIWKGDPRLQELKEIYKRMDINKVEKYVGLLIEKLENPPFKTSLPIVTIFVDPLSDEIKSISYDSRTRNNPIKHPIMDGIAHIAELELRRRQESCYNDNESNNYLCLNYHVYSTHEPCAMCAMALLHSRISQLIYIKPSTKTGAIGMESGHQEMVHVSCSLNWKFESFQYTDTSIANSVVSVDQDVFV</sequence>
<evidence type="ECO:0000313" key="7">
    <source>
        <dbReference type="Proteomes" id="UP000249293"/>
    </source>
</evidence>
<dbReference type="InterPro" id="IPR016193">
    <property type="entry name" value="Cytidine_deaminase-like"/>
</dbReference>
<evidence type="ECO:0000313" key="6">
    <source>
        <dbReference type="Proteomes" id="UP000195871"/>
    </source>
</evidence>
<dbReference type="PROSITE" id="PS51747">
    <property type="entry name" value="CYT_DCMP_DEAMINASES_2"/>
    <property type="match status" value="1"/>
</dbReference>
<dbReference type="EMBL" id="CP028774">
    <property type="protein sequence ID" value="AWU75225.1"/>
    <property type="molecule type" value="Genomic_DNA"/>
</dbReference>
<dbReference type="GO" id="GO:0005737">
    <property type="term" value="C:cytoplasm"/>
    <property type="evidence" value="ECO:0007669"/>
    <property type="project" value="TreeGrafter"/>
</dbReference>
<evidence type="ECO:0000259" key="3">
    <source>
        <dbReference type="PROSITE" id="PS51747"/>
    </source>
</evidence>
<dbReference type="PANTHER" id="PTHR11079">
    <property type="entry name" value="CYTOSINE DEAMINASE FAMILY MEMBER"/>
    <property type="match status" value="1"/>
</dbReference>
<dbReference type="RefSeq" id="XP_029320702.1">
    <property type="nucleotide sequence ID" value="XM_029464843.1"/>
</dbReference>
<name>A0A1Z8JLI8_PICKU</name>
<dbReference type="GO" id="GO:0052717">
    <property type="term" value="F:tRNA-specific adenosine-34 deaminase activity"/>
    <property type="evidence" value="ECO:0007669"/>
    <property type="project" value="TreeGrafter"/>
</dbReference>
<dbReference type="GeneID" id="40382990"/>
<dbReference type="Gene3D" id="3.40.140.10">
    <property type="entry name" value="Cytidine Deaminase, domain 2"/>
    <property type="match status" value="1"/>
</dbReference>
<reference evidence="5 6" key="1">
    <citation type="submission" date="2017-05" db="EMBL/GenBank/DDBJ databases">
        <title>The Genome Sequence of Candida krusei Ckrusei653.</title>
        <authorList>
            <person name="Cuomo C."/>
            <person name="Forche A."/>
            <person name="Young S."/>
            <person name="Abouelleil A."/>
            <person name="Cao P."/>
            <person name="Chapman S."/>
            <person name="Cusick C."/>
            <person name="Shea T."/>
            <person name="Nusbaum C."/>
            <person name="Birren B."/>
        </authorList>
    </citation>
    <scope>NUCLEOTIDE SEQUENCE [LARGE SCALE GENOMIC DNA]</scope>
    <source>
        <strain evidence="5 6">Ckrusei653</strain>
    </source>
</reference>
<dbReference type="InterPro" id="IPR002125">
    <property type="entry name" value="CMP_dCMP_dom"/>
</dbReference>
<feature type="domain" description="CMP/dCMP-type deaminase" evidence="3">
    <location>
        <begin position="162"/>
        <end position="288"/>
    </location>
</feature>
<dbReference type="GO" id="GO:0008033">
    <property type="term" value="P:tRNA processing"/>
    <property type="evidence" value="ECO:0007669"/>
    <property type="project" value="UniProtKB-KW"/>
</dbReference>
<dbReference type="VEuPathDB" id="FungiDB:C5L36_0B04760"/>
<proteinExistence type="inferred from homology"/>
<dbReference type="EMBL" id="NHMM01000005">
    <property type="protein sequence ID" value="OUT21451.1"/>
    <property type="molecule type" value="Genomic_DNA"/>
</dbReference>
<dbReference type="Pfam" id="PF00383">
    <property type="entry name" value="dCMP_cyt_deam_1"/>
    <property type="match status" value="1"/>
</dbReference>
<dbReference type="GO" id="GO:0005634">
    <property type="term" value="C:nucleus"/>
    <property type="evidence" value="ECO:0007669"/>
    <property type="project" value="TreeGrafter"/>
</dbReference>
<dbReference type="Proteomes" id="UP000195871">
    <property type="component" value="Unassembled WGS sequence"/>
</dbReference>
<dbReference type="SUPFAM" id="SSF53927">
    <property type="entry name" value="Cytidine deaminase-like"/>
    <property type="match status" value="1"/>
</dbReference>
<dbReference type="PANTHER" id="PTHR11079:SF156">
    <property type="entry name" value="INACTIVE TRNA-SPECIFIC ADENOSINE DEAMINASE-LIKE PROTEIN 3-RELATED"/>
    <property type="match status" value="1"/>
</dbReference>
<evidence type="ECO:0000313" key="5">
    <source>
        <dbReference type="EMBL" id="OUT21451.1"/>
    </source>
</evidence>
<accession>A0A1Z8JLI8</accession>